<proteinExistence type="predicted"/>
<dbReference type="AlphaFoldDB" id="A0A1S8N5V7"/>
<dbReference type="RefSeq" id="WP_077865573.1">
    <property type="nucleotide sequence ID" value="NZ_LZYZ01000004.1"/>
</dbReference>
<organism evidence="1 2">
    <name type="scientific">Clostridium saccharobutylicum</name>
    <dbReference type="NCBI Taxonomy" id="169679"/>
    <lineage>
        <taxon>Bacteria</taxon>
        <taxon>Bacillati</taxon>
        <taxon>Bacillota</taxon>
        <taxon>Clostridia</taxon>
        <taxon>Eubacteriales</taxon>
        <taxon>Clostridiaceae</taxon>
        <taxon>Clostridium</taxon>
    </lineage>
</organism>
<dbReference type="Proteomes" id="UP000191154">
    <property type="component" value="Unassembled WGS sequence"/>
</dbReference>
<reference evidence="1 2" key="1">
    <citation type="submission" date="2016-05" db="EMBL/GenBank/DDBJ databases">
        <title>Microbial solvent formation.</title>
        <authorList>
            <person name="Poehlein A."/>
            <person name="Montoya Solano J.D."/>
            <person name="Flitsch S."/>
            <person name="Krabben P."/>
            <person name="Duerre P."/>
            <person name="Daniel R."/>
        </authorList>
    </citation>
    <scope>NUCLEOTIDE SEQUENCE [LARGE SCALE GENOMIC DNA]</scope>
    <source>
        <strain evidence="1 2">L1-8</strain>
    </source>
</reference>
<sequence>MRYTRYEYKKSNKMKFICTIVVIVGVSIGGGLYASNLVFKGKQITDNKNSVSYTNDQNATVVGTNIIALQCGYYSKEENAEASLSTISSYCQPFIVEENSKFRVLAGIYEEDDGNKKIDELKSKGIDVAKVSLNISTNTIEDKKLVEIVDGFLKITSKLEDSEVKSVKTQEYKTWADNIINEGATTKSEKLNSLSNCINNLPDEIDKKNSVESIKALYNIMKA</sequence>
<dbReference type="EMBL" id="LZYZ01000004">
    <property type="protein sequence ID" value="OOM11899.1"/>
    <property type="molecule type" value="Genomic_DNA"/>
</dbReference>
<accession>A0A1S8N5V7</accession>
<evidence type="ECO:0008006" key="3">
    <source>
        <dbReference type="Google" id="ProtNLM"/>
    </source>
</evidence>
<dbReference type="STRING" id="169679.CSACC_06070"/>
<dbReference type="InterPro" id="IPR036680">
    <property type="entry name" value="SPOR-like_sf"/>
</dbReference>
<evidence type="ECO:0000313" key="2">
    <source>
        <dbReference type="Proteomes" id="UP000191154"/>
    </source>
</evidence>
<dbReference type="GO" id="GO:0042834">
    <property type="term" value="F:peptidoglycan binding"/>
    <property type="evidence" value="ECO:0007669"/>
    <property type="project" value="InterPro"/>
</dbReference>
<protein>
    <recommendedName>
        <fullName evidence="3">SPOR domain-containing protein</fullName>
    </recommendedName>
</protein>
<gene>
    <name evidence="1" type="ORF">CLOSAC_23260</name>
</gene>
<name>A0A1S8N5V7_CLOSA</name>
<evidence type="ECO:0000313" key="1">
    <source>
        <dbReference type="EMBL" id="OOM11899.1"/>
    </source>
</evidence>
<dbReference type="SUPFAM" id="SSF110997">
    <property type="entry name" value="Sporulation related repeat"/>
    <property type="match status" value="1"/>
</dbReference>
<comment type="caution">
    <text evidence="1">The sequence shown here is derived from an EMBL/GenBank/DDBJ whole genome shotgun (WGS) entry which is preliminary data.</text>
</comment>